<feature type="region of interest" description="Disordered" evidence="1">
    <location>
        <begin position="432"/>
        <end position="463"/>
    </location>
</feature>
<feature type="compositionally biased region" description="Basic and acidic residues" evidence="1">
    <location>
        <begin position="154"/>
        <end position="166"/>
    </location>
</feature>
<gene>
    <name evidence="2" type="ORF">CVIRNUC_000383</name>
</gene>
<sequence>MDATAVSASSTYDALCGEFTMEANALCGALNSETPASLVDHMARIFPADDLVTLIEELGSALQETPPKPAFFEVLREELSASSGESAATVADDPRFDEACQRAQDYVQRLSEAHYVDSSELGIPRAEQDADGELLLGVCRRCQATRLLSSLEEHEASCRPEPERARQASPAAVPLPAAHEGQASLSQGNPAPRKRAQPKGSVGRPPKRPRPELLLPAAVAEPAGSLPGSAAPWAAQPPAKRLPPLHPGMATGSNAQQPGQDGPQQHPAVPASSTPAARPKPVVKLKQPSVAKSSSPAAALNAAWANFPMPTEFMAEEPGSFRMDWLSSADLGAAPAAASAAGATGQLAAKAAAKAGAKAAATAQKLAAKKAAKKRRALAAAPNRRLGLFQPFTMHPRRKRSDTFKRIPRTSLKAFVQQPGAFAEVIASLAGDSPSQPQLQRQASKPRPRPSAPQGPKTAGVEMRQPTAHASLNALSAMPSLDSDRQPPQVVDHAANVPAGPARQAQTEQPQVGQPQGRQPHPGARQQARPYIPQSVLQQAQEQRSAEPIREYLRRVLQEQRGRQAQEMLRRQQLADQGSLGSPQRAGVAPQAQHPAASAPPAALLGVRPHASQQPRQLPAPAGSMIPISTQPQAQHLAGPHLGYGASSQPHASHSPSRPHGQPVLPQAQSAQQQEALRAMYMQRTGHPHQATNGSASHASGPLRRMAMQHQYPGMAAPAQSSNPMSTVTSSQGYRQPMLQNGSPYTGSSSAMLGHPQNTAMSGRHPYVHSTPPAASAAVPQAPAVPGVHAGQQVSSFQQQQQQQQYTHQLQQRYFASQQQQGSGTMQYYQPQQAAVPPYLSNGSSGLGLANGVQPLKGSRLGAAAQAEASQAMRWIPTGVALPTDKLASVQQLNPIPGARPDDSLQPMLGQYSFPY</sequence>
<feature type="compositionally biased region" description="Low complexity" evidence="1">
    <location>
        <begin position="589"/>
        <end position="599"/>
    </location>
</feature>
<reference evidence="2 3" key="1">
    <citation type="submission" date="2023-10" db="EMBL/GenBank/DDBJ databases">
        <authorList>
            <person name="Maclean D."/>
            <person name="Macfadyen A."/>
        </authorList>
    </citation>
    <scope>NUCLEOTIDE SEQUENCE [LARGE SCALE GENOMIC DNA]</scope>
</reference>
<feature type="compositionally biased region" description="Low complexity" evidence="1">
    <location>
        <begin position="256"/>
        <end position="265"/>
    </location>
</feature>
<evidence type="ECO:0000313" key="3">
    <source>
        <dbReference type="Proteomes" id="UP001314263"/>
    </source>
</evidence>
<feature type="compositionally biased region" description="Low complexity" evidence="1">
    <location>
        <begin position="509"/>
        <end position="527"/>
    </location>
</feature>
<name>A0AAV1HQX3_9CHLO</name>
<comment type="caution">
    <text evidence="2">The sequence shown here is derived from an EMBL/GenBank/DDBJ whole genome shotgun (WGS) entry which is preliminary data.</text>
</comment>
<feature type="region of interest" description="Disordered" evidence="1">
    <location>
        <begin position="154"/>
        <end position="211"/>
    </location>
</feature>
<feature type="region of interest" description="Disordered" evidence="1">
    <location>
        <begin position="633"/>
        <end position="674"/>
    </location>
</feature>
<evidence type="ECO:0000313" key="2">
    <source>
        <dbReference type="EMBL" id="CAK0734100.1"/>
    </source>
</evidence>
<dbReference type="Proteomes" id="UP001314263">
    <property type="component" value="Unassembled WGS sequence"/>
</dbReference>
<feature type="region of interest" description="Disordered" evidence="1">
    <location>
        <begin position="499"/>
        <end position="528"/>
    </location>
</feature>
<proteinExistence type="predicted"/>
<protein>
    <submittedName>
        <fullName evidence="2">Uncharacterized protein</fullName>
    </submittedName>
</protein>
<feature type="compositionally biased region" description="Low complexity" evidence="1">
    <location>
        <begin position="647"/>
        <end position="660"/>
    </location>
</feature>
<organism evidence="2 3">
    <name type="scientific">Coccomyxa viridis</name>
    <dbReference type="NCBI Taxonomy" id="1274662"/>
    <lineage>
        <taxon>Eukaryota</taxon>
        <taxon>Viridiplantae</taxon>
        <taxon>Chlorophyta</taxon>
        <taxon>core chlorophytes</taxon>
        <taxon>Trebouxiophyceae</taxon>
        <taxon>Trebouxiophyceae incertae sedis</taxon>
        <taxon>Coccomyxaceae</taxon>
        <taxon>Coccomyxa</taxon>
    </lineage>
</organism>
<accession>A0AAV1HQX3</accession>
<feature type="region of interest" description="Disordered" evidence="1">
    <location>
        <begin position="608"/>
        <end position="627"/>
    </location>
</feature>
<evidence type="ECO:0000256" key="1">
    <source>
        <dbReference type="SAM" id="MobiDB-lite"/>
    </source>
</evidence>
<feature type="region of interest" description="Disordered" evidence="1">
    <location>
        <begin position="223"/>
        <end position="289"/>
    </location>
</feature>
<dbReference type="EMBL" id="CAUYUE010000001">
    <property type="protein sequence ID" value="CAK0734100.1"/>
    <property type="molecule type" value="Genomic_DNA"/>
</dbReference>
<feature type="compositionally biased region" description="Polar residues" evidence="1">
    <location>
        <begin position="433"/>
        <end position="443"/>
    </location>
</feature>
<feature type="region of interest" description="Disordered" evidence="1">
    <location>
        <begin position="564"/>
        <end position="599"/>
    </location>
</feature>
<keyword evidence="3" id="KW-1185">Reference proteome</keyword>
<dbReference type="AlphaFoldDB" id="A0AAV1HQX3"/>